<keyword evidence="3" id="KW-0732">Signal</keyword>
<name>A0ABS5ITL7_9BACT</name>
<keyword evidence="9" id="KW-1185">Reference proteome</keyword>
<evidence type="ECO:0000256" key="2">
    <source>
        <dbReference type="ARBA" id="ARBA00006275"/>
    </source>
</evidence>
<gene>
    <name evidence="8" type="ORF">KE626_02570</name>
</gene>
<dbReference type="InterPro" id="IPR011990">
    <property type="entry name" value="TPR-like_helical_dom_sf"/>
</dbReference>
<evidence type="ECO:0000256" key="3">
    <source>
        <dbReference type="ARBA" id="ARBA00022729"/>
    </source>
</evidence>
<feature type="domain" description="SusD-like N-terminal" evidence="7">
    <location>
        <begin position="70"/>
        <end position="238"/>
    </location>
</feature>
<evidence type="ECO:0000256" key="5">
    <source>
        <dbReference type="ARBA" id="ARBA00023237"/>
    </source>
</evidence>
<evidence type="ECO:0000259" key="6">
    <source>
        <dbReference type="Pfam" id="PF07980"/>
    </source>
</evidence>
<reference evidence="8 9" key="1">
    <citation type="submission" date="2021-04" db="EMBL/GenBank/DDBJ databases">
        <title>Chitinophaga sp. nov., isolated from the rhizosphere soil.</title>
        <authorList>
            <person name="He S."/>
        </authorList>
    </citation>
    <scope>NUCLEOTIDE SEQUENCE [LARGE SCALE GENOMIC DNA]</scope>
    <source>
        <strain evidence="8 9">2R12</strain>
    </source>
</reference>
<protein>
    <submittedName>
        <fullName evidence="8">RagB/SusD family nutrient uptake outer membrane protein</fullName>
    </submittedName>
</protein>
<dbReference type="Gene3D" id="1.25.40.390">
    <property type="match status" value="1"/>
</dbReference>
<evidence type="ECO:0000256" key="1">
    <source>
        <dbReference type="ARBA" id="ARBA00004442"/>
    </source>
</evidence>
<dbReference type="InterPro" id="IPR033985">
    <property type="entry name" value="SusD-like_N"/>
</dbReference>
<dbReference type="SUPFAM" id="SSF48452">
    <property type="entry name" value="TPR-like"/>
    <property type="match status" value="1"/>
</dbReference>
<evidence type="ECO:0000259" key="7">
    <source>
        <dbReference type="Pfam" id="PF14322"/>
    </source>
</evidence>
<accession>A0ABS5ITL7</accession>
<sequence>MKRILYIFIAFAVSGATLTSCKKDYLNTSPTEAVEEGQVFTDTKGAWAALNGIHRAMYSAYDNQDQTGQSTVMIDGDMLGEDLVMTSAGNGWFNASYQWTMHRNTSATHLKFVYYFYYRIIANANKIISQVDGVNGSDADKKAIKGEALTYRAWAHYMLVQLFGIRYNAAAKPNNQPGVPLLTMFTVEPQPRATVEAVYTQVNKDLNDALANLSGYSRAAKSHFDSIVVYGIKARVALTMQDWAGAAANAEVVINKGGYSLMSNTDYVRGFNNAENAEWIWASRPTDDQTTAFNGFFAYMSVNFSSTNIRSNPKAISKTLYANLTATDIRGQLWDSTGKKFTLPTADFKKYPYMNQKFVAKGSSSSVGDVPYMRLAEMYLIDAEAKAQLGQEGNAADALYTLAHNRDVNYVKSSNTGQALKDEIAIQRRLELWGEGFRFFDLKRQNLSVDRSGSNHDAALALVLKVPAGGVNWQWLFPQDEVNANPKLEQNPL</sequence>
<dbReference type="EMBL" id="JAGTXB010000001">
    <property type="protein sequence ID" value="MBS0026185.1"/>
    <property type="molecule type" value="Genomic_DNA"/>
</dbReference>
<dbReference type="Proteomes" id="UP000676386">
    <property type="component" value="Unassembled WGS sequence"/>
</dbReference>
<proteinExistence type="inferred from homology"/>
<evidence type="ECO:0000313" key="8">
    <source>
        <dbReference type="EMBL" id="MBS0026185.1"/>
    </source>
</evidence>
<organism evidence="8 9">
    <name type="scientific">Chitinophaga hostae</name>
    <dbReference type="NCBI Taxonomy" id="2831022"/>
    <lineage>
        <taxon>Bacteria</taxon>
        <taxon>Pseudomonadati</taxon>
        <taxon>Bacteroidota</taxon>
        <taxon>Chitinophagia</taxon>
        <taxon>Chitinophagales</taxon>
        <taxon>Chitinophagaceae</taxon>
        <taxon>Chitinophaga</taxon>
    </lineage>
</organism>
<dbReference type="Pfam" id="PF07980">
    <property type="entry name" value="SusD_RagB"/>
    <property type="match status" value="1"/>
</dbReference>
<feature type="domain" description="RagB/SusD" evidence="6">
    <location>
        <begin position="345"/>
        <end position="492"/>
    </location>
</feature>
<dbReference type="PROSITE" id="PS51257">
    <property type="entry name" value="PROKAR_LIPOPROTEIN"/>
    <property type="match status" value="1"/>
</dbReference>
<dbReference type="RefSeq" id="WP_211971313.1">
    <property type="nucleotide sequence ID" value="NZ_CBFHAM010000044.1"/>
</dbReference>
<keyword evidence="5" id="KW-0998">Cell outer membrane</keyword>
<dbReference type="CDD" id="cd08977">
    <property type="entry name" value="SusD"/>
    <property type="match status" value="1"/>
</dbReference>
<evidence type="ECO:0000313" key="9">
    <source>
        <dbReference type="Proteomes" id="UP000676386"/>
    </source>
</evidence>
<dbReference type="Pfam" id="PF14322">
    <property type="entry name" value="SusD-like_3"/>
    <property type="match status" value="1"/>
</dbReference>
<dbReference type="InterPro" id="IPR012944">
    <property type="entry name" value="SusD_RagB_dom"/>
</dbReference>
<evidence type="ECO:0000256" key="4">
    <source>
        <dbReference type="ARBA" id="ARBA00023136"/>
    </source>
</evidence>
<keyword evidence="4" id="KW-0472">Membrane</keyword>
<comment type="caution">
    <text evidence="8">The sequence shown here is derived from an EMBL/GenBank/DDBJ whole genome shotgun (WGS) entry which is preliminary data.</text>
</comment>
<comment type="subcellular location">
    <subcellularLocation>
        <location evidence="1">Cell outer membrane</location>
    </subcellularLocation>
</comment>
<comment type="similarity">
    <text evidence="2">Belongs to the SusD family.</text>
</comment>